<dbReference type="NCBIfam" id="TIGR02595">
    <property type="entry name" value="PEP_CTERM"/>
    <property type="match status" value="1"/>
</dbReference>
<keyword evidence="4" id="KW-1185">Reference proteome</keyword>
<keyword evidence="1" id="KW-0732">Signal</keyword>
<reference evidence="3" key="1">
    <citation type="submission" date="2022-09" db="EMBL/GenBank/DDBJ databases">
        <title>Rhodovastum sp. nov. RN2-1 isolated from soil in Seongnam, South Korea.</title>
        <authorList>
            <person name="Le N.T."/>
        </authorList>
    </citation>
    <scope>NUCLEOTIDE SEQUENCE</scope>
    <source>
        <strain evidence="3">RN2-1</strain>
    </source>
</reference>
<feature type="signal peptide" evidence="1">
    <location>
        <begin position="1"/>
        <end position="21"/>
    </location>
</feature>
<dbReference type="EMBL" id="JAPDNT010000001">
    <property type="protein sequence ID" value="MCW3473120.1"/>
    <property type="molecule type" value="Genomic_DNA"/>
</dbReference>
<organism evidence="3 4">
    <name type="scientific">Limobrevibacterium gyesilva</name>
    <dbReference type="NCBI Taxonomy" id="2991712"/>
    <lineage>
        <taxon>Bacteria</taxon>
        <taxon>Pseudomonadati</taxon>
        <taxon>Pseudomonadota</taxon>
        <taxon>Alphaproteobacteria</taxon>
        <taxon>Acetobacterales</taxon>
        <taxon>Acetobacteraceae</taxon>
        <taxon>Limobrevibacterium</taxon>
    </lineage>
</organism>
<evidence type="ECO:0000313" key="3">
    <source>
        <dbReference type="EMBL" id="MCW3473120.1"/>
    </source>
</evidence>
<protein>
    <submittedName>
        <fullName evidence="3">PEP-CTERM sorting domain-containing protein</fullName>
    </submittedName>
</protein>
<reference evidence="3" key="2">
    <citation type="submission" date="2022-10" db="EMBL/GenBank/DDBJ databases">
        <authorList>
            <person name="Trinh H.N."/>
        </authorList>
    </citation>
    <scope>NUCLEOTIDE SEQUENCE</scope>
    <source>
        <strain evidence="3">RN2-1</strain>
    </source>
</reference>
<dbReference type="RefSeq" id="WP_264711700.1">
    <property type="nucleotide sequence ID" value="NZ_JAPDNT010000001.1"/>
</dbReference>
<dbReference type="Proteomes" id="UP001165679">
    <property type="component" value="Unassembled WGS sequence"/>
</dbReference>
<feature type="domain" description="Ice-binding protein C-terminal" evidence="2">
    <location>
        <begin position="186"/>
        <end position="208"/>
    </location>
</feature>
<evidence type="ECO:0000256" key="1">
    <source>
        <dbReference type="SAM" id="SignalP"/>
    </source>
</evidence>
<gene>
    <name evidence="3" type="ORF">OL599_00880</name>
</gene>
<name>A0AA42CFT5_9PROT</name>
<dbReference type="Pfam" id="PF07589">
    <property type="entry name" value="PEP-CTERM"/>
    <property type="match status" value="1"/>
</dbReference>
<evidence type="ECO:0000313" key="4">
    <source>
        <dbReference type="Proteomes" id="UP001165679"/>
    </source>
</evidence>
<comment type="caution">
    <text evidence="3">The sequence shown here is derived from an EMBL/GenBank/DDBJ whole genome shotgun (WGS) entry which is preliminary data.</text>
</comment>
<accession>A0AA42CFT5</accession>
<dbReference type="InterPro" id="IPR013424">
    <property type="entry name" value="Ice-binding_C"/>
</dbReference>
<feature type="chain" id="PRO_5041248208" evidence="1">
    <location>
        <begin position="22"/>
        <end position="213"/>
    </location>
</feature>
<dbReference type="AlphaFoldDB" id="A0AA42CFT5"/>
<sequence>MMRIRHLFLVMALSAFGAAYATPAAADTATFVLTQDACSGTCGTGPFGTIVLTEVSPFQVDVLVTLIPTAKFVATGAGDSLAFNLLSNPVVTITNITPGFASVASPKGMGGSYGYGVDCQVPSGCGSGASNPNPGPLAFSVIASTAIQISSFIANGAGIFFSSDIIGPNGKTGNVGARAGTVTVTPVPEPASMALIASGLAGIALVRRRRART</sequence>
<proteinExistence type="predicted"/>
<evidence type="ECO:0000259" key="2">
    <source>
        <dbReference type="Pfam" id="PF07589"/>
    </source>
</evidence>